<evidence type="ECO:0000313" key="3">
    <source>
        <dbReference type="Proteomes" id="UP000190852"/>
    </source>
</evidence>
<protein>
    <recommendedName>
        <fullName evidence="4">Transmembrane protein</fullName>
    </recommendedName>
</protein>
<dbReference type="InterPro" id="IPR045692">
    <property type="entry name" value="DUF6057"/>
</dbReference>
<gene>
    <name evidence="2" type="ORF">SAMN05660349_00372</name>
</gene>
<accession>A0A1T5A3B2</accession>
<organism evidence="2 3">
    <name type="scientific">Parabacteroides chartae</name>
    <dbReference type="NCBI Taxonomy" id="1037355"/>
    <lineage>
        <taxon>Bacteria</taxon>
        <taxon>Pseudomonadati</taxon>
        <taxon>Bacteroidota</taxon>
        <taxon>Bacteroidia</taxon>
        <taxon>Bacteroidales</taxon>
        <taxon>Tannerellaceae</taxon>
        <taxon>Parabacteroides</taxon>
    </lineage>
</organism>
<feature type="transmembrane region" description="Helical" evidence="1">
    <location>
        <begin position="186"/>
        <end position="210"/>
    </location>
</feature>
<evidence type="ECO:0008006" key="4">
    <source>
        <dbReference type="Google" id="ProtNLM"/>
    </source>
</evidence>
<name>A0A1T5A3B2_9BACT</name>
<feature type="transmembrane region" description="Helical" evidence="1">
    <location>
        <begin position="231"/>
        <end position="250"/>
    </location>
</feature>
<feature type="transmembrane region" description="Helical" evidence="1">
    <location>
        <begin position="7"/>
        <end position="30"/>
    </location>
</feature>
<feature type="transmembrane region" description="Helical" evidence="1">
    <location>
        <begin position="62"/>
        <end position="86"/>
    </location>
</feature>
<evidence type="ECO:0000256" key="1">
    <source>
        <dbReference type="SAM" id="Phobius"/>
    </source>
</evidence>
<reference evidence="3" key="1">
    <citation type="submission" date="2017-02" db="EMBL/GenBank/DDBJ databases">
        <authorList>
            <person name="Varghese N."/>
            <person name="Submissions S."/>
        </authorList>
    </citation>
    <scope>NUCLEOTIDE SEQUENCE [LARGE SCALE GENOMIC DNA]</scope>
    <source>
        <strain evidence="3">DSM 24967</strain>
    </source>
</reference>
<dbReference type="EMBL" id="FUYQ01000002">
    <property type="protein sequence ID" value="SKB29484.1"/>
    <property type="molecule type" value="Genomic_DNA"/>
</dbReference>
<keyword evidence="1" id="KW-0472">Membrane</keyword>
<feature type="transmembrane region" description="Helical" evidence="1">
    <location>
        <begin position="262"/>
        <end position="283"/>
    </location>
</feature>
<keyword evidence="1" id="KW-1133">Transmembrane helix</keyword>
<proteinExistence type="predicted"/>
<sequence length="583" mass="66590">MFKKGEIILGLTLFVLFVAFLQTNYCYHFYYMEQIQLFLFNAQWAEDVLLQPGGVSLWLSRFMVQFFVVPWAGSIIISILLYGVWWSTKKGISGSSKSMQTSLLSLFPVVSLYPVIIDPNYFLQGIIAYLFFILFFVGYRSFSDSWGRHLAGLFMGSVLYLIAGPVSILFAVCVLLWEFVTKGIRWYISLVLLAVVLLLALASLHFSVIGEFRFAFLPDAYADPQIDGSKGYLAWIVFPFCILASHYYNNRIPKTANRKRKYSTLLIPILLLAGLFAGCYSRYGLTGTIQEKQLDYYAYTKQWNKLLAVELKDPMLERKMNLVNYALAQQGKLGDAMFAYNQQGVKSLVSTWDNSITTAMPMSDIYYGIGDVASAQKFAFEGCVSSVNGGSSRLLKRLVETNLIMGAYRVAEKYIALLEQTLFYKEWASGYRQLLFNDEAVEKHPVLGSRRKGLDGIAGKAVSAHLLQELEMLAVNNSKNQTAIQYLAAFYLVNKDLNRFKLLLEKYYATDVWPQLAVTQQQALPFIAPDDRKYWIQHGMSRETEHQYTLFERELVAQDGSSAIQKRLGEKYGDTYWYYLLFK</sequence>
<keyword evidence="1" id="KW-0812">Transmembrane</keyword>
<feature type="transmembrane region" description="Helical" evidence="1">
    <location>
        <begin position="122"/>
        <end position="139"/>
    </location>
</feature>
<dbReference type="AlphaFoldDB" id="A0A1T5A3B2"/>
<feature type="transmembrane region" description="Helical" evidence="1">
    <location>
        <begin position="151"/>
        <end position="180"/>
    </location>
</feature>
<dbReference type="RefSeq" id="WP_079682115.1">
    <property type="nucleotide sequence ID" value="NZ_FUYQ01000002.1"/>
</dbReference>
<dbReference type="Pfam" id="PF19529">
    <property type="entry name" value="DUF6057"/>
    <property type="match status" value="1"/>
</dbReference>
<keyword evidence="3" id="KW-1185">Reference proteome</keyword>
<dbReference type="Proteomes" id="UP000190852">
    <property type="component" value="Unassembled WGS sequence"/>
</dbReference>
<evidence type="ECO:0000313" key="2">
    <source>
        <dbReference type="EMBL" id="SKB29484.1"/>
    </source>
</evidence>